<feature type="binding site" evidence="4">
    <location>
        <position position="393"/>
    </location>
    <ligand>
        <name>Zn(2+)</name>
        <dbReference type="ChEBI" id="CHEBI:29105"/>
        <label>1</label>
    </ligand>
</feature>
<feature type="region of interest" description="Disordered" evidence="5">
    <location>
        <begin position="302"/>
        <end position="334"/>
    </location>
</feature>
<dbReference type="GO" id="GO:0000785">
    <property type="term" value="C:chromatin"/>
    <property type="evidence" value="ECO:0007669"/>
    <property type="project" value="UniProtKB-ARBA"/>
</dbReference>
<feature type="region of interest" description="Disordered" evidence="5">
    <location>
        <begin position="1"/>
        <end position="28"/>
    </location>
</feature>
<keyword evidence="7" id="KW-1185">Reference proteome</keyword>
<evidence type="ECO:0000256" key="3">
    <source>
        <dbReference type="ARBA" id="ARBA00022833"/>
    </source>
</evidence>
<name>A0AAN8I551_9EURO</name>
<dbReference type="PROSITE" id="PS01359">
    <property type="entry name" value="ZF_PHD_1"/>
    <property type="match status" value="1"/>
</dbReference>
<feature type="compositionally biased region" description="Polar residues" evidence="5">
    <location>
        <begin position="11"/>
        <end position="28"/>
    </location>
</feature>
<dbReference type="InterPro" id="IPR011011">
    <property type="entry name" value="Znf_FYVE_PHD"/>
</dbReference>
<dbReference type="InterPro" id="IPR013083">
    <property type="entry name" value="Znf_RING/FYVE/PHD"/>
</dbReference>
<feature type="binding site" evidence="4">
    <location>
        <position position="391"/>
    </location>
    <ligand>
        <name>Zn(2+)</name>
        <dbReference type="ChEBI" id="CHEBI:29105"/>
        <label>1</label>
    </ligand>
</feature>
<dbReference type="Gene3D" id="3.30.40.10">
    <property type="entry name" value="Zinc/RING finger domain, C3HC4 (zinc finger)"/>
    <property type="match status" value="1"/>
</dbReference>
<dbReference type="EMBL" id="JAKLMC020000024">
    <property type="protein sequence ID" value="KAK5950795.1"/>
    <property type="molecule type" value="Genomic_DNA"/>
</dbReference>
<evidence type="ECO:0000256" key="5">
    <source>
        <dbReference type="SAM" id="MobiDB-lite"/>
    </source>
</evidence>
<accession>A0AAN8I551</accession>
<organism evidence="6 7">
    <name type="scientific">Knufia fluminis</name>
    <dbReference type="NCBI Taxonomy" id="191047"/>
    <lineage>
        <taxon>Eukaryota</taxon>
        <taxon>Fungi</taxon>
        <taxon>Dikarya</taxon>
        <taxon>Ascomycota</taxon>
        <taxon>Pezizomycotina</taxon>
        <taxon>Eurotiomycetes</taxon>
        <taxon>Chaetothyriomycetidae</taxon>
        <taxon>Chaetothyriales</taxon>
        <taxon>Trichomeriaceae</taxon>
        <taxon>Knufia</taxon>
    </lineage>
</organism>
<evidence type="ECO:0000313" key="6">
    <source>
        <dbReference type="EMBL" id="KAK5950795.1"/>
    </source>
</evidence>
<sequence length="677" mass="76294">MPLKQYRPGGYQNSYEQQNDTVTFSENSSPHTLIKLFDEEETMPEDEVREYVRSNNPKLFQKLRGLPLASSDIPMSFHGQRVLHCLGQNEVQSRSHGGHYASSKLPVQHAFKQVQSSTAARQPGRPYAETLTIKAKERILHKLTTGYALYQRQLSPVDAPLPCDFKGCPRKLLNSSRLQYYAVEYDHANNASSTGVLPEPTEYYCNACYDTIFAFNEQENIPPPTTKAPGQMLLDGVHHDIVIDAASRLYPDIEPKAGSPGRLVDKHGCPSQAFNWPSNSPQNHMRRAHKLREIDLSLAEASKIEKSTKDTTPQKQLYDQRASSPEASVLITRPAYMEPEKERYKKQGLTKYDYAKYLKEKKQDDHVREQELDRSSASPVRAPQDLQERHCYCREVDDGTEMLRCSSELCPIGWFHFKCTGLDQLPTITQKFLCCYCSDGIDAFVTQDMLDEETDLFTEPNTPLTAGFAPAYGAKQDHAHLDQINETNSDTSYELLHEREQNGHKITKWSAVNNPESDPSVFTIDDQSANTFAVQADSDRSWEAISEDMHKLDSRSISNVTNHSPPRTSTSSPPAPSISDLTADNDTTTRETSEAPVTPPLQSVRPASKPWGTPINLDKLSVLDPNSPSTTCKRKRDTIDEDVEHGIRVDSEIPDSDEEGEEVPLMIDLRTLRECNR</sequence>
<dbReference type="PANTHER" id="PTHR10333">
    <property type="entry name" value="INHIBITOR OF GROWTH PROTEIN"/>
    <property type="match status" value="1"/>
</dbReference>
<comment type="caution">
    <text evidence="6">The sequence shown here is derived from an EMBL/GenBank/DDBJ whole genome shotgun (WGS) entry which is preliminary data.</text>
</comment>
<dbReference type="Proteomes" id="UP001316803">
    <property type="component" value="Unassembled WGS sequence"/>
</dbReference>
<evidence type="ECO:0000256" key="1">
    <source>
        <dbReference type="ARBA" id="ARBA00022723"/>
    </source>
</evidence>
<proteinExistence type="predicted"/>
<feature type="binding site" evidence="4">
    <location>
        <position position="410"/>
    </location>
    <ligand>
        <name>Zn(2+)</name>
        <dbReference type="ChEBI" id="CHEBI:29105"/>
        <label>2</label>
    </ligand>
</feature>
<dbReference type="InterPro" id="IPR019786">
    <property type="entry name" value="Zinc_finger_PHD-type_CS"/>
</dbReference>
<feature type="binding site" evidence="4">
    <location>
        <position position="437"/>
    </location>
    <ligand>
        <name>Zn(2+)</name>
        <dbReference type="ChEBI" id="CHEBI:29105"/>
        <label>2</label>
    </ligand>
</feature>
<feature type="binding site" evidence="4">
    <location>
        <position position="434"/>
    </location>
    <ligand>
        <name>Zn(2+)</name>
        <dbReference type="ChEBI" id="CHEBI:29105"/>
        <label>2</label>
    </ligand>
</feature>
<dbReference type="SUPFAM" id="SSF57903">
    <property type="entry name" value="FYVE/PHD zinc finger"/>
    <property type="match status" value="1"/>
</dbReference>
<feature type="binding site" evidence="4">
    <location>
        <position position="416"/>
    </location>
    <ligand>
        <name>Zn(2+)</name>
        <dbReference type="ChEBI" id="CHEBI:29105"/>
        <label>1</label>
    </ligand>
</feature>
<dbReference type="InterPro" id="IPR028651">
    <property type="entry name" value="ING_fam"/>
</dbReference>
<keyword evidence="2" id="KW-0863">Zinc-finger</keyword>
<feature type="binding site" evidence="4">
    <location>
        <position position="405"/>
    </location>
    <ligand>
        <name>Zn(2+)</name>
        <dbReference type="ChEBI" id="CHEBI:29105"/>
        <label>2</label>
    </ligand>
</feature>
<feature type="binding site" evidence="4">
    <location>
        <position position="419"/>
    </location>
    <ligand>
        <name>Zn(2+)</name>
        <dbReference type="ChEBI" id="CHEBI:29105"/>
        <label>1</label>
    </ligand>
</feature>
<feature type="region of interest" description="Disordered" evidence="5">
    <location>
        <begin position="553"/>
        <end position="616"/>
    </location>
</feature>
<gene>
    <name evidence="6" type="ORF">OHC33_008178</name>
</gene>
<evidence type="ECO:0008006" key="8">
    <source>
        <dbReference type="Google" id="ProtNLM"/>
    </source>
</evidence>
<keyword evidence="1 4" id="KW-0479">Metal-binding</keyword>
<protein>
    <recommendedName>
        <fullName evidence="8">Zinc finger PHD-type domain-containing protein</fullName>
    </recommendedName>
</protein>
<feature type="compositionally biased region" description="Polar residues" evidence="5">
    <location>
        <begin position="310"/>
        <end position="326"/>
    </location>
</feature>
<keyword evidence="3 4" id="KW-0862">Zinc</keyword>
<evidence type="ECO:0000313" key="7">
    <source>
        <dbReference type="Proteomes" id="UP001316803"/>
    </source>
</evidence>
<dbReference type="AlphaFoldDB" id="A0AAN8I551"/>
<evidence type="ECO:0000256" key="2">
    <source>
        <dbReference type="ARBA" id="ARBA00022771"/>
    </source>
</evidence>
<dbReference type="GO" id="GO:0008270">
    <property type="term" value="F:zinc ion binding"/>
    <property type="evidence" value="ECO:0007669"/>
    <property type="project" value="UniProtKB-KW"/>
</dbReference>
<evidence type="ECO:0000256" key="4">
    <source>
        <dbReference type="PIRSR" id="PIRSR628651-51"/>
    </source>
</evidence>
<reference evidence="6 7" key="1">
    <citation type="submission" date="2022-12" db="EMBL/GenBank/DDBJ databases">
        <title>Genomic features and morphological characterization of a novel Knufia sp. strain isolated from spacecraft assembly facility.</title>
        <authorList>
            <person name="Teixeira M."/>
            <person name="Chander A.M."/>
            <person name="Stajich J.E."/>
            <person name="Venkateswaran K."/>
        </authorList>
    </citation>
    <scope>NUCLEOTIDE SEQUENCE [LARGE SCALE GENOMIC DNA]</scope>
    <source>
        <strain evidence="6 7">FJI-L2-BK-P2</strain>
    </source>
</reference>